<dbReference type="InterPro" id="IPR011545">
    <property type="entry name" value="DEAD/DEAH_box_helicase_dom"/>
</dbReference>
<keyword evidence="1" id="KW-0547">Nucleotide-binding</keyword>
<dbReference type="RefSeq" id="WP_015232839.1">
    <property type="nucleotide sequence ID" value="NC_019791.1"/>
</dbReference>
<evidence type="ECO:0000313" key="13">
    <source>
        <dbReference type="Proteomes" id="UP000010469"/>
    </source>
</evidence>
<dbReference type="InterPro" id="IPR002464">
    <property type="entry name" value="DNA/RNA_helicase_DEAH_CS"/>
</dbReference>
<evidence type="ECO:0000259" key="10">
    <source>
        <dbReference type="PROSITE" id="PS51192"/>
    </source>
</evidence>
<dbReference type="PANTHER" id="PTHR47962">
    <property type="entry name" value="ATP-DEPENDENT HELICASE LHR-RELATED-RELATED"/>
    <property type="match status" value="1"/>
</dbReference>
<reference evidence="13" key="1">
    <citation type="submission" date="2012-03" db="EMBL/GenBank/DDBJ databases">
        <title>Complete genome of Caldisphaera lagunensis DSM 15908.</title>
        <authorList>
            <person name="Lucas S."/>
            <person name="Copeland A."/>
            <person name="Lapidus A."/>
            <person name="Glavina del Rio T."/>
            <person name="Dalin E."/>
            <person name="Tice H."/>
            <person name="Bruce D."/>
            <person name="Goodwin L."/>
            <person name="Pitluck S."/>
            <person name="Peters L."/>
            <person name="Mikhailova N."/>
            <person name="Teshima H."/>
            <person name="Kyrpides N."/>
            <person name="Mavromatis K."/>
            <person name="Ivanova N."/>
            <person name="Brettin T."/>
            <person name="Detter J.C."/>
            <person name="Han C."/>
            <person name="Larimer F."/>
            <person name="Land M."/>
            <person name="Hauser L."/>
            <person name="Markowitz V."/>
            <person name="Cheng J.-F."/>
            <person name="Hugenholtz P."/>
            <person name="Woyke T."/>
            <person name="Wu D."/>
            <person name="Spring S."/>
            <person name="Schroeder M."/>
            <person name="Brambilla E."/>
            <person name="Klenk H.-P."/>
            <person name="Eisen J.A."/>
        </authorList>
    </citation>
    <scope>NUCLEOTIDE SEQUENCE [LARGE SCALE GENOMIC DNA]</scope>
    <source>
        <strain evidence="13">DSM 15908 / JCM 11604 / IC-154</strain>
    </source>
</reference>
<dbReference type="SMART" id="SM00490">
    <property type="entry name" value="HELICc"/>
    <property type="match status" value="1"/>
</dbReference>
<dbReference type="Pfam" id="PF08494">
    <property type="entry name" value="DEAD_assoc"/>
    <property type="match status" value="1"/>
</dbReference>
<sequence length="941" mass="106633">MAMELLNPMLKDVINSLGYKKLLPIQEKAIPVILRGNHTLIISPTGSGKTEAAFLPVVSLILDKNHEKGIKAIYVTPLRALNRDISYRIDKIVTGVGLSLLLRHGDTSQSQRKKFLENPPDVMVTTPESLNLLLTVRKNLWNNVSYVIIDEIHELLDNKRGVELSLILERLDEFSRNRIQRIGLSATLSEKSKKEAMGLLAYNRKVEIVEDYSMKKYDISVMITNGKDEKWDNMIKGITNIIKENKGSILIFTNTRSVAEKLSKDLSKYMENEIGVHHGSLSKDVREKAEMMFREGKIKTLVATSSMELGIDIGKIDTVIQFMSPRQIITMLQRAGRSGHRIGDVSKGIIITMNNLFEIMESGVIALRTERGEIEDLILPKRSMDALAHQLVAMIVEGTSNDIDQLLSIVNRAYPFSTITYEDMKRVLDHLDSIKIIKFNEETKTITQSRRTRKYLYTVSMIPDEVNFNVYDISSNSKIGEVSERFVETAVLEEGKENFRFTLAGKVWEVISIDYEEEKIEAKPIAIDEGAIPVWEGELIPVSYNVAREVCSLISLGMVDSKGLEELLKKRKIPDEAILKVKEVLNNTKKAWGVDISPQNLVIEEVNGGSILYVCLGSKGNFLLALILSKLLEKYIKVQIDYIPYAIIFTSQLKVSAELIREALMELKNMDPPEIMALSQDAVKSSRAYISRFLQIAKRLGVVDTDVKIPLEFGKKLIDAYKNTVVDEETIREIIYDMFDLESLLKFKEEFSKVNIIKLPEPTPLAKEVLSNPYLRKDLGTNLKSLAIDYIIEGLRKNALNKEAAFVCVACGESWVSKVKDLNNTVRCPKCKAMMVAPMPNSDWGNNAISLFKQWKKGELKRLTQEQKKIINEIKDRAALYINYASQGLGRYVIEALMTQGVGPKATRRVIDAYIRGGEKEFYKALLKAKEDYISYKKYWD</sequence>
<evidence type="ECO:0000256" key="6">
    <source>
        <dbReference type="ARBA" id="ARBA00023125"/>
    </source>
</evidence>
<dbReference type="GO" id="GO:0004386">
    <property type="term" value="F:helicase activity"/>
    <property type="evidence" value="ECO:0007669"/>
    <property type="project" value="UniProtKB-KW"/>
</dbReference>
<dbReference type="InterPro" id="IPR017170">
    <property type="entry name" value="Lhr-like"/>
</dbReference>
<dbReference type="Proteomes" id="UP000010469">
    <property type="component" value="Chromosome"/>
</dbReference>
<dbReference type="InterPro" id="IPR014001">
    <property type="entry name" value="Helicase_ATP-bd"/>
</dbReference>
<dbReference type="GO" id="GO:0005524">
    <property type="term" value="F:ATP binding"/>
    <property type="evidence" value="ECO:0007669"/>
    <property type="project" value="UniProtKB-KW"/>
</dbReference>
<dbReference type="HOGENOM" id="CLU_002025_0_0_2"/>
<dbReference type="InterPro" id="IPR013701">
    <property type="entry name" value="Lhr-like_DEAD/DEAH_assoc"/>
</dbReference>
<evidence type="ECO:0000256" key="4">
    <source>
        <dbReference type="ARBA" id="ARBA00022806"/>
    </source>
</evidence>
<keyword evidence="8" id="KW-0413">Isomerase</keyword>
<dbReference type="GO" id="GO:0140097">
    <property type="term" value="F:catalytic activity, acting on DNA"/>
    <property type="evidence" value="ECO:0007669"/>
    <property type="project" value="UniProtKB-ARBA"/>
</dbReference>
<evidence type="ECO:0000256" key="5">
    <source>
        <dbReference type="ARBA" id="ARBA00022840"/>
    </source>
</evidence>
<dbReference type="GO" id="GO:0003677">
    <property type="term" value="F:DNA binding"/>
    <property type="evidence" value="ECO:0007669"/>
    <property type="project" value="UniProtKB-KW"/>
</dbReference>
<dbReference type="EMBL" id="CP003378">
    <property type="protein sequence ID" value="AFZ70942.1"/>
    <property type="molecule type" value="Genomic_DNA"/>
</dbReference>
<dbReference type="PANTHER" id="PTHR47962:SF5">
    <property type="entry name" value="ATP-DEPENDENT HELICASE LHR-RELATED"/>
    <property type="match status" value="1"/>
</dbReference>
<keyword evidence="5" id="KW-0067">ATP-binding</keyword>
<dbReference type="GO" id="GO:0016887">
    <property type="term" value="F:ATP hydrolysis activity"/>
    <property type="evidence" value="ECO:0007669"/>
    <property type="project" value="TreeGrafter"/>
</dbReference>
<evidence type="ECO:0000256" key="1">
    <source>
        <dbReference type="ARBA" id="ARBA00022741"/>
    </source>
</evidence>
<dbReference type="eggNOG" id="arCOG00557">
    <property type="taxonomic scope" value="Archaea"/>
</dbReference>
<accession>L0ACR9</accession>
<keyword evidence="6" id="KW-0238">DNA-binding</keyword>
<keyword evidence="2" id="KW-0227">DNA damage</keyword>
<protein>
    <submittedName>
        <fullName evidence="12">Lhr-like helicase</fullName>
    </submittedName>
</protein>
<keyword evidence="3" id="KW-0378">Hydrolase</keyword>
<dbReference type="PROSITE" id="PS51192">
    <property type="entry name" value="HELICASE_ATP_BIND_1"/>
    <property type="match status" value="1"/>
</dbReference>
<dbReference type="InParanoid" id="L0ACR9"/>
<dbReference type="Pfam" id="PF00271">
    <property type="entry name" value="Helicase_C"/>
    <property type="match status" value="1"/>
</dbReference>
<dbReference type="PROSITE" id="PS51194">
    <property type="entry name" value="HELICASE_CTER"/>
    <property type="match status" value="1"/>
</dbReference>
<evidence type="ECO:0000256" key="9">
    <source>
        <dbReference type="ARBA" id="ARBA00093467"/>
    </source>
</evidence>
<dbReference type="Pfam" id="PF00270">
    <property type="entry name" value="DEAD"/>
    <property type="match status" value="1"/>
</dbReference>
<gene>
    <name evidence="12" type="ordered locus">Calag_1225</name>
</gene>
<dbReference type="STRING" id="1056495.Calag_1225"/>
<organism evidence="12 13">
    <name type="scientific">Caldisphaera lagunensis (strain DSM 15908 / JCM 11604 / ANMR 0165 / IC-154)</name>
    <dbReference type="NCBI Taxonomy" id="1056495"/>
    <lineage>
        <taxon>Archaea</taxon>
        <taxon>Thermoproteota</taxon>
        <taxon>Thermoprotei</taxon>
        <taxon>Acidilobales</taxon>
        <taxon>Caldisphaeraceae</taxon>
        <taxon>Caldisphaera</taxon>
    </lineage>
</organism>
<dbReference type="KEGG" id="clg:Calag_1225"/>
<dbReference type="SMART" id="SM00487">
    <property type="entry name" value="DEXDc"/>
    <property type="match status" value="1"/>
</dbReference>
<feature type="domain" description="Helicase ATP-binding" evidence="10">
    <location>
        <begin position="30"/>
        <end position="206"/>
    </location>
</feature>
<dbReference type="Pfam" id="PF19306">
    <property type="entry name" value="WHD_Lhr"/>
    <property type="match status" value="1"/>
</dbReference>
<dbReference type="SUPFAM" id="SSF52540">
    <property type="entry name" value="P-loop containing nucleoside triphosphate hydrolases"/>
    <property type="match status" value="1"/>
</dbReference>
<evidence type="ECO:0000256" key="7">
    <source>
        <dbReference type="ARBA" id="ARBA00023204"/>
    </source>
</evidence>
<evidence type="ECO:0000256" key="8">
    <source>
        <dbReference type="ARBA" id="ARBA00023235"/>
    </source>
</evidence>
<dbReference type="Gene3D" id="3.40.50.300">
    <property type="entry name" value="P-loop containing nucleotide triphosphate hydrolases"/>
    <property type="match status" value="2"/>
</dbReference>
<comment type="similarity">
    <text evidence="9">Belongs to the Lhr helicase family. Lhr-Core subfamily.</text>
</comment>
<name>L0ACR9_CALLD</name>
<dbReference type="InterPro" id="IPR045628">
    <property type="entry name" value="Lhr_WH_dom"/>
</dbReference>
<dbReference type="InterPro" id="IPR001650">
    <property type="entry name" value="Helicase_C-like"/>
</dbReference>
<dbReference type="InterPro" id="IPR052511">
    <property type="entry name" value="ATP-dep_Helicase"/>
</dbReference>
<dbReference type="GO" id="GO:0006281">
    <property type="term" value="P:DNA repair"/>
    <property type="evidence" value="ECO:0007669"/>
    <property type="project" value="UniProtKB-KW"/>
</dbReference>
<dbReference type="PROSITE" id="PS00690">
    <property type="entry name" value="DEAH_ATP_HELICASE"/>
    <property type="match status" value="1"/>
</dbReference>
<keyword evidence="4 12" id="KW-0347">Helicase</keyword>
<evidence type="ECO:0000313" key="12">
    <source>
        <dbReference type="EMBL" id="AFZ70942.1"/>
    </source>
</evidence>
<dbReference type="GeneID" id="14212485"/>
<evidence type="ECO:0000256" key="3">
    <source>
        <dbReference type="ARBA" id="ARBA00022801"/>
    </source>
</evidence>
<evidence type="ECO:0000256" key="2">
    <source>
        <dbReference type="ARBA" id="ARBA00022763"/>
    </source>
</evidence>
<keyword evidence="7" id="KW-0234">DNA repair</keyword>
<feature type="domain" description="Helicase C-terminal" evidence="11">
    <location>
        <begin position="237"/>
        <end position="385"/>
    </location>
</feature>
<dbReference type="AlphaFoldDB" id="L0ACR9"/>
<dbReference type="OrthoDB" id="33870at2157"/>
<dbReference type="InterPro" id="IPR027417">
    <property type="entry name" value="P-loop_NTPase"/>
</dbReference>
<proteinExistence type="inferred from homology"/>
<evidence type="ECO:0000259" key="11">
    <source>
        <dbReference type="PROSITE" id="PS51194"/>
    </source>
</evidence>
<dbReference type="CDD" id="cd17922">
    <property type="entry name" value="DEXHc_LHR-like"/>
    <property type="match status" value="1"/>
</dbReference>
<keyword evidence="13" id="KW-1185">Reference proteome</keyword>
<dbReference type="PIRSF" id="PIRSF037307">
    <property type="entry name" value="Lhr-like_helic_prd"/>
    <property type="match status" value="1"/>
</dbReference>
<dbReference type="FunCoup" id="L0ACR9">
    <property type="interactions" value="6"/>
</dbReference>